<sequence>LFMQYKMKSFYKAYYQADIDYERCEVKKLYDSESLDQRFFWYLIQQSRKQSNTSDRIKNGVIFSNQEDVCEVWRTHFKTLATQLESNMFDNNFKIDVKMT</sequence>
<reference evidence="1" key="1">
    <citation type="submission" date="2022-03" db="EMBL/GenBank/DDBJ databases">
        <authorList>
            <person name="Martin C."/>
        </authorList>
    </citation>
    <scope>NUCLEOTIDE SEQUENCE</scope>
</reference>
<dbReference type="AlphaFoldDB" id="A0A8J1UF40"/>
<protein>
    <submittedName>
        <fullName evidence="1">Uncharacterized protein</fullName>
    </submittedName>
</protein>
<dbReference type="EMBL" id="CAIIXF020000004">
    <property type="protein sequence ID" value="CAH1780912.1"/>
    <property type="molecule type" value="Genomic_DNA"/>
</dbReference>
<organism evidence="1 2">
    <name type="scientific">Owenia fusiformis</name>
    <name type="common">Polychaete worm</name>
    <dbReference type="NCBI Taxonomy" id="6347"/>
    <lineage>
        <taxon>Eukaryota</taxon>
        <taxon>Metazoa</taxon>
        <taxon>Spiralia</taxon>
        <taxon>Lophotrochozoa</taxon>
        <taxon>Annelida</taxon>
        <taxon>Polychaeta</taxon>
        <taxon>Sedentaria</taxon>
        <taxon>Canalipalpata</taxon>
        <taxon>Sabellida</taxon>
        <taxon>Oweniida</taxon>
        <taxon>Oweniidae</taxon>
        <taxon>Owenia</taxon>
    </lineage>
</organism>
<keyword evidence="2" id="KW-1185">Reference proteome</keyword>
<name>A0A8J1UF40_OWEFU</name>
<feature type="non-terminal residue" evidence="1">
    <location>
        <position position="1"/>
    </location>
</feature>
<comment type="caution">
    <text evidence="1">The sequence shown here is derived from an EMBL/GenBank/DDBJ whole genome shotgun (WGS) entry which is preliminary data.</text>
</comment>
<proteinExistence type="predicted"/>
<evidence type="ECO:0000313" key="1">
    <source>
        <dbReference type="EMBL" id="CAH1780912.1"/>
    </source>
</evidence>
<dbReference type="Proteomes" id="UP000749559">
    <property type="component" value="Unassembled WGS sequence"/>
</dbReference>
<dbReference type="OrthoDB" id="7476844at2759"/>
<accession>A0A8J1UF40</accession>
<evidence type="ECO:0000313" key="2">
    <source>
        <dbReference type="Proteomes" id="UP000749559"/>
    </source>
</evidence>
<gene>
    <name evidence="1" type="ORF">OFUS_LOCUS7546</name>
</gene>